<keyword evidence="2 7" id="KW-0819">tRNA processing</keyword>
<reference evidence="10 11" key="2">
    <citation type="submission" date="2019-09" db="EMBL/GenBank/DDBJ databases">
        <title>Complete Genome Sequence and Methylome Analysis of free living Spirochaetas.</title>
        <authorList>
            <person name="Leshcheva N."/>
            <person name="Mikheeva N."/>
        </authorList>
    </citation>
    <scope>NUCLEOTIDE SEQUENCE [LARGE SCALE GENOMIC DNA]</scope>
    <source>
        <strain evidence="10 11">P</strain>
    </source>
</reference>
<dbReference type="OrthoDB" id="9805918at2"/>
<sequence>MKNFNYDTEDLVVALATPWAESALAIIRTSGPGSIEATAKIFSDRDILVKSEHNKMNYGFIIDPTSSSKIDEVMVAVFRAPNGFTGQDSTEVYCHGSLPGIKKILDAFKQVGFRDASPGEFTFRAFASGKMDLTRAEAVQDIVSAKSTEAQSMALNRLSGGIETKINEIKGLILRTVSAIEIQLDYPEDEGGLAHVPINDVLLAEDMIKKLLATYSAGRVYKEGVKVVLAGKTNAGKSSLFNLFLREDRSIVSEVHGTTRDYLESWISLGGIPIKIFDTAGIREAVDSVEIEGIKRTQNIIENADIIIYLVDGSKGLSEDEVESFNMLKSRSNFIPLWSKIDLEGIVPPKDFFGISTVNHEGFSQLEDIIKDKVFKGNYIQGNDAVLDSERQKILLEKCLEELQLFRNGMESGIALDLVAQDIKEALDCLGEITGEITTTDILENMFSQFCVGK</sequence>
<reference evidence="10 11" key="1">
    <citation type="submission" date="2019-02" db="EMBL/GenBank/DDBJ databases">
        <authorList>
            <person name="Fomenkov A."/>
            <person name="Dubinina G."/>
            <person name="Grabovich M."/>
            <person name="Vincze T."/>
            <person name="Roberts R.J."/>
        </authorList>
    </citation>
    <scope>NUCLEOTIDE SEQUENCE [LARGE SCALE GENOMIC DNA]</scope>
    <source>
        <strain evidence="10 11">P</strain>
    </source>
</reference>
<feature type="binding site" evidence="7">
    <location>
        <position position="234"/>
    </location>
    <ligand>
        <name>K(+)</name>
        <dbReference type="ChEBI" id="CHEBI:29103"/>
    </ligand>
</feature>
<dbReference type="InterPro" id="IPR018948">
    <property type="entry name" value="GTP-bd_TrmE_N"/>
</dbReference>
<dbReference type="InterPro" id="IPR027266">
    <property type="entry name" value="TrmE/GcvT-like"/>
</dbReference>
<feature type="binding site" evidence="7">
    <location>
        <position position="130"/>
    </location>
    <ligand>
        <name>(6S)-5-formyl-5,6,7,8-tetrahydrofolate</name>
        <dbReference type="ChEBI" id="CHEBI:57457"/>
    </ligand>
</feature>
<dbReference type="CDD" id="cd14858">
    <property type="entry name" value="TrmE_N"/>
    <property type="match status" value="1"/>
</dbReference>
<dbReference type="AlphaFoldDB" id="A0A5C1Q8X2"/>
<evidence type="ECO:0000256" key="7">
    <source>
        <dbReference type="HAMAP-Rule" id="MF_00379"/>
    </source>
</evidence>
<dbReference type="PANTHER" id="PTHR42714">
    <property type="entry name" value="TRNA MODIFICATION GTPASE GTPBP3"/>
    <property type="match status" value="1"/>
</dbReference>
<comment type="subunit">
    <text evidence="7">Homodimer. Heterotetramer of two MnmE and two MnmG subunits.</text>
</comment>
<keyword evidence="3 7" id="KW-0547">Nucleotide-binding</keyword>
<dbReference type="HAMAP" id="MF_00379">
    <property type="entry name" value="GTPase_MnmE"/>
    <property type="match status" value="1"/>
</dbReference>
<dbReference type="GO" id="GO:0046872">
    <property type="term" value="F:metal ion binding"/>
    <property type="evidence" value="ECO:0007669"/>
    <property type="project" value="UniProtKB-KW"/>
</dbReference>
<dbReference type="SUPFAM" id="SSF116878">
    <property type="entry name" value="TrmE connector domain"/>
    <property type="match status" value="1"/>
</dbReference>
<dbReference type="Pfam" id="PF10396">
    <property type="entry name" value="TrmE_N"/>
    <property type="match status" value="1"/>
</dbReference>
<feature type="binding site" evidence="7">
    <location>
        <position position="259"/>
    </location>
    <ligand>
        <name>Mg(2+)</name>
        <dbReference type="ChEBI" id="CHEBI:18420"/>
    </ligand>
</feature>
<keyword evidence="6 7" id="KW-0342">GTP-binding</keyword>
<dbReference type="EMBL" id="CP035807">
    <property type="protein sequence ID" value="QEN04515.1"/>
    <property type="molecule type" value="Genomic_DNA"/>
</dbReference>
<keyword evidence="5 7" id="KW-0630">Potassium</keyword>
<feature type="binding site" evidence="7">
    <location>
        <position position="91"/>
    </location>
    <ligand>
        <name>(6S)-5-formyl-5,6,7,8-tetrahydrofolate</name>
        <dbReference type="ChEBI" id="CHEBI:57457"/>
    </ligand>
</feature>
<feature type="binding site" evidence="7">
    <location>
        <position position="454"/>
    </location>
    <ligand>
        <name>(6S)-5-formyl-5,6,7,8-tetrahydrofolate</name>
        <dbReference type="ChEBI" id="CHEBI:57457"/>
    </ligand>
</feature>
<proteinExistence type="inferred from homology"/>
<dbReference type="Pfam" id="PF01926">
    <property type="entry name" value="MMR_HSR1"/>
    <property type="match status" value="1"/>
</dbReference>
<dbReference type="InterPro" id="IPR006073">
    <property type="entry name" value="GTP-bd"/>
</dbReference>
<feature type="binding site" evidence="7">
    <location>
        <position position="253"/>
    </location>
    <ligand>
        <name>K(+)</name>
        <dbReference type="ChEBI" id="CHEBI:29103"/>
    </ligand>
</feature>
<evidence type="ECO:0000313" key="10">
    <source>
        <dbReference type="EMBL" id="QEN04515.1"/>
    </source>
</evidence>
<dbReference type="InterPro" id="IPR031168">
    <property type="entry name" value="G_TrmE"/>
</dbReference>
<feature type="binding site" evidence="7">
    <location>
        <position position="238"/>
    </location>
    <ligand>
        <name>Mg(2+)</name>
        <dbReference type="ChEBI" id="CHEBI:18420"/>
    </ligand>
</feature>
<dbReference type="PANTHER" id="PTHR42714:SF2">
    <property type="entry name" value="TRNA MODIFICATION GTPASE GTPBP3, MITOCHONDRIAL"/>
    <property type="match status" value="1"/>
</dbReference>
<protein>
    <recommendedName>
        <fullName evidence="7">tRNA modification GTPase MnmE</fullName>
        <ecNumber evidence="7">3.6.-.-</ecNumber>
    </recommendedName>
</protein>
<feature type="binding site" evidence="7">
    <location>
        <position position="258"/>
    </location>
    <ligand>
        <name>K(+)</name>
        <dbReference type="ChEBI" id="CHEBI:29103"/>
    </ligand>
</feature>
<feature type="binding site" evidence="7">
    <location>
        <position position="28"/>
    </location>
    <ligand>
        <name>(6S)-5-formyl-5,6,7,8-tetrahydrofolate</name>
        <dbReference type="ChEBI" id="CHEBI:57457"/>
    </ligand>
</feature>
<feature type="binding site" evidence="7">
    <location>
        <begin position="234"/>
        <end position="239"/>
    </location>
    <ligand>
        <name>GTP</name>
        <dbReference type="ChEBI" id="CHEBI:37565"/>
    </ligand>
</feature>
<feature type="binding site" evidence="7">
    <location>
        <begin position="253"/>
        <end position="259"/>
    </location>
    <ligand>
        <name>GTP</name>
        <dbReference type="ChEBI" id="CHEBI:37565"/>
    </ligand>
</feature>
<dbReference type="Pfam" id="PF12631">
    <property type="entry name" value="MnmE_helical"/>
    <property type="match status" value="1"/>
</dbReference>
<dbReference type="InterPro" id="IPR027368">
    <property type="entry name" value="MnmE_dom2"/>
</dbReference>
<keyword evidence="7" id="KW-0479">Metal-binding</keyword>
<dbReference type="GO" id="GO:0005829">
    <property type="term" value="C:cytosol"/>
    <property type="evidence" value="ECO:0007669"/>
    <property type="project" value="TreeGrafter"/>
</dbReference>
<dbReference type="NCBIfam" id="TIGR00450">
    <property type="entry name" value="mnmE_trmE_thdF"/>
    <property type="match status" value="1"/>
</dbReference>
<comment type="caution">
    <text evidence="7">Lacks conserved residue(s) required for the propagation of feature annotation.</text>
</comment>
<evidence type="ECO:0000256" key="2">
    <source>
        <dbReference type="ARBA" id="ARBA00022694"/>
    </source>
</evidence>
<evidence type="ECO:0000259" key="9">
    <source>
        <dbReference type="PROSITE" id="PS51709"/>
    </source>
</evidence>
<dbReference type="SUPFAM" id="SSF103025">
    <property type="entry name" value="Folate-binding domain"/>
    <property type="match status" value="1"/>
</dbReference>
<keyword evidence="4 7" id="KW-0460">Magnesium</keyword>
<dbReference type="EC" id="3.6.-.-" evidence="7"/>
<comment type="similarity">
    <text evidence="1 7 8">Belongs to the TRAFAC class TrmE-Era-EngA-EngB-Septin-like GTPase superfamily. TrmE GTPase family.</text>
</comment>
<dbReference type="KEGG" id="sper:EW093_07310"/>
<evidence type="ECO:0000256" key="4">
    <source>
        <dbReference type="ARBA" id="ARBA00022842"/>
    </source>
</evidence>
<keyword evidence="7" id="KW-0963">Cytoplasm</keyword>
<dbReference type="NCBIfam" id="TIGR00231">
    <property type="entry name" value="small_GTP"/>
    <property type="match status" value="1"/>
</dbReference>
<feature type="binding site" evidence="7">
    <location>
        <position position="255"/>
    </location>
    <ligand>
        <name>K(+)</name>
        <dbReference type="ChEBI" id="CHEBI:29103"/>
    </ligand>
</feature>
<dbReference type="Gene3D" id="1.20.120.430">
    <property type="entry name" value="tRNA modification GTPase MnmE domain 2"/>
    <property type="match status" value="1"/>
</dbReference>
<feature type="domain" description="TrmE-type G" evidence="9">
    <location>
        <begin position="224"/>
        <end position="375"/>
    </location>
</feature>
<evidence type="ECO:0000256" key="8">
    <source>
        <dbReference type="RuleBase" id="RU003313"/>
    </source>
</evidence>
<evidence type="ECO:0000256" key="5">
    <source>
        <dbReference type="ARBA" id="ARBA00022958"/>
    </source>
</evidence>
<keyword evidence="7" id="KW-0378">Hydrolase</keyword>
<organism evidence="10 11">
    <name type="scientific">Thiospirochaeta perfilievii</name>
    <dbReference type="NCBI Taxonomy" id="252967"/>
    <lineage>
        <taxon>Bacteria</taxon>
        <taxon>Pseudomonadati</taxon>
        <taxon>Spirochaetota</taxon>
        <taxon>Spirochaetia</taxon>
        <taxon>Spirochaetales</taxon>
        <taxon>Spirochaetaceae</taxon>
        <taxon>Thiospirochaeta</taxon>
    </lineage>
</organism>
<comment type="subcellular location">
    <subcellularLocation>
        <location evidence="7">Cytoplasm</location>
    </subcellularLocation>
</comment>
<accession>A0A5C1Q8X2</accession>
<dbReference type="GO" id="GO:0003924">
    <property type="term" value="F:GTPase activity"/>
    <property type="evidence" value="ECO:0007669"/>
    <property type="project" value="UniProtKB-UniRule"/>
</dbReference>
<comment type="function">
    <text evidence="7">Exhibits a very high intrinsic GTPase hydrolysis rate. Involved in the addition of a carboxymethylaminomethyl (cmnm) group at the wobble position (U34) of certain tRNAs, forming tRNA-cmnm(5)s(2)U34.</text>
</comment>
<dbReference type="RefSeq" id="WP_149567762.1">
    <property type="nucleotide sequence ID" value="NZ_CP035807.1"/>
</dbReference>
<dbReference type="Proteomes" id="UP000323824">
    <property type="component" value="Chromosome"/>
</dbReference>
<feature type="binding site" evidence="7">
    <location>
        <begin position="278"/>
        <end position="281"/>
    </location>
    <ligand>
        <name>GTP</name>
        <dbReference type="ChEBI" id="CHEBI:37565"/>
    </ligand>
</feature>
<dbReference type="CDD" id="cd04164">
    <property type="entry name" value="trmE"/>
    <property type="match status" value="1"/>
</dbReference>
<dbReference type="GO" id="GO:0030488">
    <property type="term" value="P:tRNA methylation"/>
    <property type="evidence" value="ECO:0007669"/>
    <property type="project" value="TreeGrafter"/>
</dbReference>
<gene>
    <name evidence="7 10" type="primary">mnmE</name>
    <name evidence="7" type="synonym">trmE</name>
    <name evidence="10" type="ORF">EW093_07310</name>
</gene>
<keyword evidence="11" id="KW-1185">Reference proteome</keyword>
<evidence type="ECO:0000313" key="11">
    <source>
        <dbReference type="Proteomes" id="UP000323824"/>
    </source>
</evidence>
<dbReference type="InterPro" id="IPR004520">
    <property type="entry name" value="GTPase_MnmE"/>
</dbReference>
<evidence type="ECO:0000256" key="3">
    <source>
        <dbReference type="ARBA" id="ARBA00022741"/>
    </source>
</evidence>
<dbReference type="InterPro" id="IPR025867">
    <property type="entry name" value="MnmE_helical"/>
</dbReference>
<name>A0A5C1Q8X2_9SPIO</name>
<evidence type="ECO:0000256" key="6">
    <source>
        <dbReference type="ARBA" id="ARBA00023134"/>
    </source>
</evidence>
<comment type="cofactor">
    <cofactor evidence="7">
        <name>K(+)</name>
        <dbReference type="ChEBI" id="CHEBI:29103"/>
    </cofactor>
    <text evidence="7">Binds 1 potassium ion per subunit.</text>
</comment>
<dbReference type="InterPro" id="IPR005225">
    <property type="entry name" value="Small_GTP-bd"/>
</dbReference>
<dbReference type="Gene3D" id="3.30.1360.120">
    <property type="entry name" value="Probable tRNA modification gtpase trme, domain 1"/>
    <property type="match status" value="1"/>
</dbReference>
<dbReference type="GO" id="GO:0002098">
    <property type="term" value="P:tRNA wobble uridine modification"/>
    <property type="evidence" value="ECO:0007669"/>
    <property type="project" value="TreeGrafter"/>
</dbReference>
<dbReference type="SUPFAM" id="SSF52540">
    <property type="entry name" value="P-loop containing nucleoside triphosphate hydrolases"/>
    <property type="match status" value="1"/>
</dbReference>
<dbReference type="Gene3D" id="3.40.50.300">
    <property type="entry name" value="P-loop containing nucleotide triphosphate hydrolases"/>
    <property type="match status" value="1"/>
</dbReference>
<dbReference type="InterPro" id="IPR027417">
    <property type="entry name" value="P-loop_NTPase"/>
</dbReference>
<evidence type="ECO:0000256" key="1">
    <source>
        <dbReference type="ARBA" id="ARBA00011043"/>
    </source>
</evidence>
<dbReference type="PROSITE" id="PS51709">
    <property type="entry name" value="G_TRME"/>
    <property type="match status" value="1"/>
</dbReference>
<dbReference type="GO" id="GO:0005525">
    <property type="term" value="F:GTP binding"/>
    <property type="evidence" value="ECO:0007669"/>
    <property type="project" value="UniProtKB-UniRule"/>
</dbReference>